<accession>A0A1G8VYP7</accession>
<evidence type="ECO:0000313" key="4">
    <source>
        <dbReference type="EMBL" id="MBP1951348.1"/>
    </source>
</evidence>
<dbReference type="SUPFAM" id="SSF46689">
    <property type="entry name" value="Homeodomain-like"/>
    <property type="match status" value="1"/>
</dbReference>
<dbReference type="InterPro" id="IPR036271">
    <property type="entry name" value="Tet_transcr_reg_TetR-rel_C_sf"/>
</dbReference>
<dbReference type="PANTHER" id="PTHR43479">
    <property type="entry name" value="ACREF/ENVCD OPERON REPRESSOR-RELATED"/>
    <property type="match status" value="1"/>
</dbReference>
<dbReference type="PRINTS" id="PR00455">
    <property type="entry name" value="HTHTETR"/>
</dbReference>
<dbReference type="RefSeq" id="WP_231957170.1">
    <property type="nucleotide sequence ID" value="NZ_BMCN01000001.1"/>
</dbReference>
<evidence type="ECO:0000256" key="1">
    <source>
        <dbReference type="ARBA" id="ARBA00023125"/>
    </source>
</evidence>
<protein>
    <submittedName>
        <fullName evidence="5">Transcriptional regulator, TetR family</fullName>
    </submittedName>
</protein>
<keyword evidence="7" id="KW-1185">Reference proteome</keyword>
<dbReference type="PANTHER" id="PTHR43479:SF11">
    <property type="entry name" value="ACREF_ENVCD OPERON REPRESSOR-RELATED"/>
    <property type="match status" value="1"/>
</dbReference>
<proteinExistence type="predicted"/>
<reference evidence="4 7" key="3">
    <citation type="submission" date="2021-03" db="EMBL/GenBank/DDBJ databases">
        <title>Genomic Encyclopedia of Type Strains, Phase IV (KMG-IV): sequencing the most valuable type-strain genomes for metagenomic binning, comparative biology and taxonomic classification.</title>
        <authorList>
            <person name="Goeker M."/>
        </authorList>
    </citation>
    <scope>NUCLEOTIDE SEQUENCE [LARGE SCALE GENOMIC DNA]</scope>
    <source>
        <strain evidence="4 7">DSM 22420</strain>
    </source>
</reference>
<evidence type="ECO:0000313" key="7">
    <source>
        <dbReference type="Proteomes" id="UP001519348"/>
    </source>
</evidence>
<dbReference type="Proteomes" id="UP000242700">
    <property type="component" value="Unassembled WGS sequence"/>
</dbReference>
<evidence type="ECO:0000313" key="5">
    <source>
        <dbReference type="EMBL" id="SDJ70615.1"/>
    </source>
</evidence>
<dbReference type="InterPro" id="IPR023772">
    <property type="entry name" value="DNA-bd_HTH_TetR-type_CS"/>
</dbReference>
<name>A0A1G8VYP7_9STAP</name>
<feature type="domain" description="HTH tetR-type" evidence="3">
    <location>
        <begin position="13"/>
        <end position="73"/>
    </location>
</feature>
<dbReference type="PROSITE" id="PS50977">
    <property type="entry name" value="HTH_TETR_2"/>
    <property type="match status" value="1"/>
</dbReference>
<sequence length="209" mass="24879">MFIIYTKFKNLTKQKQQVIINSAIEEFVRNGFDDASTNEIVLNANISKGSLFNYFRSKKDLYLYLISWSIQIMESFYKKVDLTEHDLFKRIENVGQEKLKVQLDFPLVFDFLKSCIQEDNPEIKNEINESVNEIYNKGLKKIYKNIDYSNFKDNIDVDKAIEILNWTMFGFGEKSIAEIDSFKNSEDFGQYYIKEWNKYAEILKQTFYK</sequence>
<dbReference type="EMBL" id="JAGGKN010000001">
    <property type="protein sequence ID" value="MBP1951348.1"/>
    <property type="molecule type" value="Genomic_DNA"/>
</dbReference>
<feature type="DNA-binding region" description="H-T-H motif" evidence="2">
    <location>
        <begin position="36"/>
        <end position="55"/>
    </location>
</feature>
<evidence type="ECO:0000313" key="6">
    <source>
        <dbReference type="Proteomes" id="UP000242700"/>
    </source>
</evidence>
<dbReference type="Gene3D" id="1.10.10.60">
    <property type="entry name" value="Homeodomain-like"/>
    <property type="match status" value="1"/>
</dbReference>
<reference evidence="5" key="1">
    <citation type="submission" date="2016-10" db="EMBL/GenBank/DDBJ databases">
        <authorList>
            <person name="de Groot N.N."/>
        </authorList>
    </citation>
    <scope>NUCLEOTIDE SEQUENCE [LARGE SCALE GENOMIC DNA]</scope>
    <source>
        <strain evidence="5">CGMCC 1.8911</strain>
    </source>
</reference>
<evidence type="ECO:0000259" key="3">
    <source>
        <dbReference type="PROSITE" id="PS50977"/>
    </source>
</evidence>
<dbReference type="STRING" id="586411.SAMN05216187_10257"/>
<dbReference type="InterPro" id="IPR001647">
    <property type="entry name" value="HTH_TetR"/>
</dbReference>
<dbReference type="GO" id="GO:0003677">
    <property type="term" value="F:DNA binding"/>
    <property type="evidence" value="ECO:0007669"/>
    <property type="project" value="UniProtKB-UniRule"/>
</dbReference>
<organism evidence="5 6">
    <name type="scientific">Jeotgalicoccus aerolatus</name>
    <dbReference type="NCBI Taxonomy" id="709510"/>
    <lineage>
        <taxon>Bacteria</taxon>
        <taxon>Bacillati</taxon>
        <taxon>Bacillota</taxon>
        <taxon>Bacilli</taxon>
        <taxon>Bacillales</taxon>
        <taxon>Staphylococcaceae</taxon>
        <taxon>Jeotgalicoccus</taxon>
    </lineage>
</organism>
<dbReference type="Pfam" id="PF00440">
    <property type="entry name" value="TetR_N"/>
    <property type="match status" value="1"/>
</dbReference>
<evidence type="ECO:0000256" key="2">
    <source>
        <dbReference type="PROSITE-ProRule" id="PRU00335"/>
    </source>
</evidence>
<dbReference type="AlphaFoldDB" id="A0A1G8VYP7"/>
<gene>
    <name evidence="4" type="ORF">J2Z27_000374</name>
    <name evidence="5" type="ORF">SAMN05216187_10257</name>
</gene>
<dbReference type="PROSITE" id="PS01081">
    <property type="entry name" value="HTH_TETR_1"/>
    <property type="match status" value="1"/>
</dbReference>
<dbReference type="Gene3D" id="1.10.357.10">
    <property type="entry name" value="Tetracycline Repressor, domain 2"/>
    <property type="match status" value="1"/>
</dbReference>
<reference evidence="6" key="2">
    <citation type="submission" date="2016-10" db="EMBL/GenBank/DDBJ databases">
        <authorList>
            <person name="Varghese N."/>
            <person name="Submissions S."/>
        </authorList>
    </citation>
    <scope>NUCLEOTIDE SEQUENCE [LARGE SCALE GENOMIC DNA]</scope>
    <source>
        <strain evidence="6">CGMCC 1.8911</strain>
    </source>
</reference>
<dbReference type="Proteomes" id="UP001519348">
    <property type="component" value="Unassembled WGS sequence"/>
</dbReference>
<dbReference type="InterPro" id="IPR050624">
    <property type="entry name" value="HTH-type_Tx_Regulator"/>
</dbReference>
<dbReference type="SUPFAM" id="SSF48498">
    <property type="entry name" value="Tetracyclin repressor-like, C-terminal domain"/>
    <property type="match status" value="1"/>
</dbReference>
<dbReference type="EMBL" id="FNFI01000002">
    <property type="protein sequence ID" value="SDJ70615.1"/>
    <property type="molecule type" value="Genomic_DNA"/>
</dbReference>
<dbReference type="InterPro" id="IPR009057">
    <property type="entry name" value="Homeodomain-like_sf"/>
</dbReference>
<keyword evidence="1 2" id="KW-0238">DNA-binding</keyword>